<dbReference type="GO" id="GO:0032259">
    <property type="term" value="P:methylation"/>
    <property type="evidence" value="ECO:0007669"/>
    <property type="project" value="UniProtKB-KW"/>
</dbReference>
<keyword evidence="6" id="KW-1185">Reference proteome</keyword>
<dbReference type="GO" id="GO:0042181">
    <property type="term" value="P:ketone biosynthetic process"/>
    <property type="evidence" value="ECO:0007669"/>
    <property type="project" value="UniProtKB-ARBA"/>
</dbReference>
<dbReference type="CDD" id="cd02440">
    <property type="entry name" value="AdoMet_MTases"/>
    <property type="match status" value="1"/>
</dbReference>
<organism evidence="5 6">
    <name type="scientific">Cyanidiococcus yangmingshanensis</name>
    <dbReference type="NCBI Taxonomy" id="2690220"/>
    <lineage>
        <taxon>Eukaryota</taxon>
        <taxon>Rhodophyta</taxon>
        <taxon>Bangiophyceae</taxon>
        <taxon>Cyanidiales</taxon>
        <taxon>Cyanidiaceae</taxon>
        <taxon>Cyanidiococcus</taxon>
    </lineage>
</organism>
<dbReference type="Pfam" id="PF01209">
    <property type="entry name" value="Ubie_methyltran"/>
    <property type="match status" value="1"/>
</dbReference>
<evidence type="ECO:0000313" key="6">
    <source>
        <dbReference type="Proteomes" id="UP000530660"/>
    </source>
</evidence>
<evidence type="ECO:0000256" key="3">
    <source>
        <dbReference type="ARBA" id="ARBA00022691"/>
    </source>
</evidence>
<dbReference type="GO" id="GO:0008168">
    <property type="term" value="F:methyltransferase activity"/>
    <property type="evidence" value="ECO:0007669"/>
    <property type="project" value="UniProtKB-KW"/>
</dbReference>
<keyword evidence="2 5" id="KW-0808">Transferase</keyword>
<sequence>MSGNAEQSKIAFAALLAVLLYRLQDERCRLRREKQANRDFRDGSGEMFELVAPRYDLLNTIISFGLHKRWKRKAVDLALRPILSTAPDDLQLEVLDLATGTADLAIDIAQRYGAYVRHVVAVDPSTRMLENARRKVMDAKVSDKVHLYTGVAEELPSEWSDRFDVCMIGFGVRNFADRMKALSEVYRVLKKRKPIGDVKSREGGRLVILELIEPRNRNLAAPFGRFFLRTCVPLLGALFSLRLREYSYLQKSAREFPPIDEFTQRMQMECGLETTHVKQLGPFGLGPTLLVAKPEVKLQSLEKPGSSGTDTLSTNDSEPKSEIEQSCDAGRSSSDDPQRVINISQNA</sequence>
<accession>A0A7J7IL09</accession>
<evidence type="ECO:0000256" key="2">
    <source>
        <dbReference type="ARBA" id="ARBA00022679"/>
    </source>
</evidence>
<keyword evidence="3" id="KW-0949">S-adenosyl-L-methionine</keyword>
<dbReference type="InterPro" id="IPR004033">
    <property type="entry name" value="UbiE/COQ5_MeTrFase"/>
</dbReference>
<keyword evidence="1 5" id="KW-0489">Methyltransferase</keyword>
<evidence type="ECO:0000256" key="1">
    <source>
        <dbReference type="ARBA" id="ARBA00022603"/>
    </source>
</evidence>
<dbReference type="SUPFAM" id="SSF53335">
    <property type="entry name" value="S-adenosyl-L-methionine-dependent methyltransferases"/>
    <property type="match status" value="1"/>
</dbReference>
<dbReference type="InterPro" id="IPR029063">
    <property type="entry name" value="SAM-dependent_MTases_sf"/>
</dbReference>
<feature type="region of interest" description="Disordered" evidence="4">
    <location>
        <begin position="300"/>
        <end position="347"/>
    </location>
</feature>
<evidence type="ECO:0000313" key="5">
    <source>
        <dbReference type="EMBL" id="KAF6003207.1"/>
    </source>
</evidence>
<feature type="compositionally biased region" description="Polar residues" evidence="4">
    <location>
        <begin position="306"/>
        <end position="316"/>
    </location>
</feature>
<dbReference type="NCBIfam" id="TIGR01934">
    <property type="entry name" value="MenG_MenH_UbiE"/>
    <property type="match status" value="1"/>
</dbReference>
<dbReference type="AlphaFoldDB" id="A0A7J7IL09"/>
<dbReference type="PANTHER" id="PTHR43591:SF24">
    <property type="entry name" value="2-METHOXY-6-POLYPRENYL-1,4-BENZOQUINOL METHYLASE, MITOCHONDRIAL"/>
    <property type="match status" value="1"/>
</dbReference>
<dbReference type="Gene3D" id="3.40.50.150">
    <property type="entry name" value="Vaccinia Virus protein VP39"/>
    <property type="match status" value="1"/>
</dbReference>
<evidence type="ECO:0000256" key="4">
    <source>
        <dbReference type="SAM" id="MobiDB-lite"/>
    </source>
</evidence>
<dbReference type="PROSITE" id="PS51608">
    <property type="entry name" value="SAM_MT_UBIE"/>
    <property type="match status" value="1"/>
</dbReference>
<comment type="caution">
    <text evidence="5">The sequence shown here is derived from an EMBL/GenBank/DDBJ whole genome shotgun (WGS) entry which is preliminary data.</text>
</comment>
<protein>
    <submittedName>
        <fullName evidence="5">2-hexaprenyl-6-methoxy-1,4-benzoquinone methyltransferase</fullName>
    </submittedName>
</protein>
<dbReference type="EMBL" id="VWRR01000007">
    <property type="protein sequence ID" value="KAF6003207.1"/>
    <property type="molecule type" value="Genomic_DNA"/>
</dbReference>
<gene>
    <name evidence="5" type="primary">COQ5_1</name>
    <name evidence="5" type="ORF">F1559_001085</name>
</gene>
<name>A0A7J7IL09_9RHOD</name>
<dbReference type="Proteomes" id="UP000530660">
    <property type="component" value="Unassembled WGS sequence"/>
</dbReference>
<dbReference type="InterPro" id="IPR023576">
    <property type="entry name" value="UbiE/COQ5_MeTrFase_CS"/>
</dbReference>
<reference evidence="5 6" key="1">
    <citation type="journal article" date="2020" name="J. Phycol.">
        <title>Comparative genome analysis reveals Cyanidiococcus gen. nov., a new extremophilic red algal genus sister to Cyanidioschyzon (Cyanidioschyzonaceae, Rhodophyta).</title>
        <authorList>
            <person name="Liu S.-L."/>
            <person name="Chiang Y.-R."/>
            <person name="Yoon H.S."/>
            <person name="Fu H.-Y."/>
        </authorList>
    </citation>
    <scope>NUCLEOTIDE SEQUENCE [LARGE SCALE GENOMIC DNA]</scope>
    <source>
        <strain evidence="5 6">THAL066</strain>
    </source>
</reference>
<dbReference type="PANTHER" id="PTHR43591">
    <property type="entry name" value="METHYLTRANSFERASE"/>
    <property type="match status" value="1"/>
</dbReference>
<dbReference type="PROSITE" id="PS01183">
    <property type="entry name" value="UBIE_1"/>
    <property type="match status" value="1"/>
</dbReference>
<proteinExistence type="predicted"/>
<dbReference type="OrthoDB" id="6329284at2759"/>